<dbReference type="STRING" id="394096.DB31_4754"/>
<name>A0A085VZH8_9BACT</name>
<evidence type="ECO:0000313" key="3">
    <source>
        <dbReference type="Proteomes" id="UP000028725"/>
    </source>
</evidence>
<dbReference type="Proteomes" id="UP000028725">
    <property type="component" value="Unassembled WGS sequence"/>
</dbReference>
<keyword evidence="3" id="KW-1185">Reference proteome</keyword>
<dbReference type="EMBL" id="JMCB01000028">
    <property type="protein sequence ID" value="KFE60841.1"/>
    <property type="molecule type" value="Genomic_DNA"/>
</dbReference>
<dbReference type="RefSeq" id="WP_044198821.1">
    <property type="nucleotide sequence ID" value="NZ_JMCB01000028.1"/>
</dbReference>
<reference evidence="2 3" key="1">
    <citation type="submission" date="2014-04" db="EMBL/GenBank/DDBJ databases">
        <title>Genome assembly of Hyalangium minutum DSM 14724.</title>
        <authorList>
            <person name="Sharma G."/>
            <person name="Subramanian S."/>
        </authorList>
    </citation>
    <scope>NUCLEOTIDE SEQUENCE [LARGE SCALE GENOMIC DNA]</scope>
    <source>
        <strain evidence="2 3">DSM 14724</strain>
    </source>
</reference>
<dbReference type="Gene3D" id="2.40.160.60">
    <property type="entry name" value="Outer membrane protein transport protein (OMPP1/FadL/TodX)"/>
    <property type="match status" value="1"/>
</dbReference>
<dbReference type="PATRIC" id="fig|394096.3.peg.8485"/>
<sequence>MRTLALLSFTAVLALAPRAWGQEEEPPVEPRQERLYVNSGVLQGSTRMVGMGGAYAGIAEGTAGFASNLAALAHRGPQLDRDWDVGVTLSWLDVPLSKRRGQDLDNDGLPDEAPGSSQLLFGLLLQYKEYGLGTFLRRRTVNYCATEACLENDTISVEVTQSALAGALALGQDEFIVSLGIYTALAALSQGKEKWEYGGTGISLDLLFRPQGRPYRVGIAVRPQVVGGWRQKEGQEPVLAGRPIYSAVVAPATLSLGVSYRFGEGAERYNRLSPAARRQLIAAGAHYVPAEESPDAPAGNFLVSAQVDLISSVENGVALRSVTAFGEPEPVGRTTLFQPHLGAEHDSWPGRVRTRLGIFVEPSAFNGQVPRPHLTGGFEVFLFRYWEDWAVSASFDLARRYSNVGFSLGFWR</sequence>
<dbReference type="OrthoDB" id="5521843at2"/>
<evidence type="ECO:0000256" key="1">
    <source>
        <dbReference type="SAM" id="SignalP"/>
    </source>
</evidence>
<proteinExistence type="predicted"/>
<organism evidence="2 3">
    <name type="scientific">Hyalangium minutum</name>
    <dbReference type="NCBI Taxonomy" id="394096"/>
    <lineage>
        <taxon>Bacteria</taxon>
        <taxon>Pseudomonadati</taxon>
        <taxon>Myxococcota</taxon>
        <taxon>Myxococcia</taxon>
        <taxon>Myxococcales</taxon>
        <taxon>Cystobacterineae</taxon>
        <taxon>Archangiaceae</taxon>
        <taxon>Hyalangium</taxon>
    </lineage>
</organism>
<accession>A0A085VZH8</accession>
<gene>
    <name evidence="2" type="ORF">DB31_4754</name>
</gene>
<feature type="chain" id="PRO_5001799420" description="PorV/PorQ family protein" evidence="1">
    <location>
        <begin position="22"/>
        <end position="412"/>
    </location>
</feature>
<evidence type="ECO:0008006" key="4">
    <source>
        <dbReference type="Google" id="ProtNLM"/>
    </source>
</evidence>
<evidence type="ECO:0000313" key="2">
    <source>
        <dbReference type="EMBL" id="KFE60841.1"/>
    </source>
</evidence>
<dbReference type="AlphaFoldDB" id="A0A085VZH8"/>
<comment type="caution">
    <text evidence="2">The sequence shown here is derived from an EMBL/GenBank/DDBJ whole genome shotgun (WGS) entry which is preliminary data.</text>
</comment>
<feature type="signal peptide" evidence="1">
    <location>
        <begin position="1"/>
        <end position="21"/>
    </location>
</feature>
<keyword evidence="1" id="KW-0732">Signal</keyword>
<protein>
    <recommendedName>
        <fullName evidence="4">PorV/PorQ family protein</fullName>
    </recommendedName>
</protein>